<dbReference type="InParanoid" id="Q4N1Z9"/>
<dbReference type="GeneID" id="3500551"/>
<dbReference type="RefSeq" id="XP_764213.1">
    <property type="nucleotide sequence ID" value="XM_759120.1"/>
</dbReference>
<dbReference type="PANTHER" id="PTHR31560:SF0">
    <property type="entry name" value="UPF0652 PROTEIN C22H10.08"/>
    <property type="match status" value="1"/>
</dbReference>
<evidence type="ECO:0000259" key="1">
    <source>
        <dbReference type="Pfam" id="PF09418"/>
    </source>
</evidence>
<dbReference type="VEuPathDB" id="PiroplasmaDB:TpMuguga_04g00578"/>
<dbReference type="InterPro" id="IPR057668">
    <property type="entry name" value="E2_Ub-conjug_enz_C"/>
</dbReference>
<dbReference type="Proteomes" id="UP000001949">
    <property type="component" value="Unassembled WGS sequence"/>
</dbReference>
<feature type="domain" description="Non-canonical E2 ubiquitin-conjugating enzyme C-terminal" evidence="1">
    <location>
        <begin position="96"/>
        <end position="289"/>
    </location>
</feature>
<reference evidence="2 3" key="1">
    <citation type="journal article" date="2005" name="Science">
        <title>Genome sequence of Theileria parva, a bovine pathogen that transforms lymphocytes.</title>
        <authorList>
            <person name="Gardner M.J."/>
            <person name="Bishop R."/>
            <person name="Shah T."/>
            <person name="de Villiers E.P."/>
            <person name="Carlton J.M."/>
            <person name="Hall N."/>
            <person name="Ren Q."/>
            <person name="Paulsen I.T."/>
            <person name="Pain A."/>
            <person name="Berriman M."/>
            <person name="Wilson R.J.M."/>
            <person name="Sato S."/>
            <person name="Ralph S.A."/>
            <person name="Mann D.J."/>
            <person name="Xiong Z."/>
            <person name="Shallom S.J."/>
            <person name="Weidman J."/>
            <person name="Jiang L."/>
            <person name="Lynn J."/>
            <person name="Weaver B."/>
            <person name="Shoaibi A."/>
            <person name="Domingo A.R."/>
            <person name="Wasawo D."/>
            <person name="Crabtree J."/>
            <person name="Wortman J.R."/>
            <person name="Haas B."/>
            <person name="Angiuoli S.V."/>
            <person name="Creasy T.H."/>
            <person name="Lu C."/>
            <person name="Suh B."/>
            <person name="Silva J.C."/>
            <person name="Utterback T.R."/>
            <person name="Feldblyum T.V."/>
            <person name="Pertea M."/>
            <person name="Allen J."/>
            <person name="Nierman W.C."/>
            <person name="Taracha E.L.N."/>
            <person name="Salzberg S.L."/>
            <person name="White O.R."/>
            <person name="Fitzhugh H.A."/>
            <person name="Morzaria S."/>
            <person name="Venter J.C."/>
            <person name="Fraser C.M."/>
            <person name="Nene V."/>
        </authorList>
    </citation>
    <scope>NUCLEOTIDE SEQUENCE [LARGE SCALE GENOMIC DNA]</scope>
    <source>
        <strain evidence="2 3">Muguga</strain>
    </source>
</reference>
<comment type="caution">
    <text evidence="2">The sequence shown here is derived from an EMBL/GenBank/DDBJ whole genome shotgun (WGS) entry which is preliminary data.</text>
</comment>
<dbReference type="InterPro" id="IPR018553">
    <property type="entry name" value="E2_Ub-conjug_enz"/>
</dbReference>
<feature type="domain" description="Non-canonical E2 ubiquitin-conjugating enzyme C-terminal" evidence="1">
    <location>
        <begin position="394"/>
        <end position="615"/>
    </location>
</feature>
<sequence>MDSVGIRELNYLIRHLDDDSLNKVLTELSKSSNVSNIIKETAPEIYNKYVIDSEMVLHEATGLQLMDVDVSSDSADGDVQLDSCDPEADFDYIAVAKLVPLRLSVIERKLMRLLESTLTISEYTDKVDVISNTSKNRVILRETKEIFAVLTALAIAYNYDAGKKLLNEQDYYSNREFFCNIFEIGRRYKILNPDRMRSSYGKLIYFLMDTQKPEIKEILNFNTVVPVNTVYTFLQRKKNGLKLLNDPNLKHAIQCIIPENKSRGEIDMEIRKKEDAIKYLVNKYSTVHSTAGRMLNFSFLHRNFYSKLCSHNSDDDSTSDDPELSGEDIEKCLYSLNDYNTNIVIYILPINKMIHLLTTNYHPVNPNPLNPNDPDSAEYSDYPVDGAILGYSGDEYDLSIRYGRDGSRLNHTHDKQYNYVYQTLLLWKEICTQLYNLWYCAELDLLSDSNRYQLKNTGQGLNRIQECHNVYNIMRKILKKVQTKLNYINWIGSSTIHLGDHNVPNSLLFIDKYLQIPRILIPVLNCVDSLPRLYTSNTNIRSYIDNEFGSITRLKMTILTDFFRHGFDGSGADNFNDAGSCIDGRLTSAWNWCNQIEKKNYYNFFLLTGFNGFDGRFNE</sequence>
<proteinExistence type="predicted"/>
<organism evidence="2 3">
    <name type="scientific">Theileria parva</name>
    <name type="common">East coast fever infection agent</name>
    <dbReference type="NCBI Taxonomy" id="5875"/>
    <lineage>
        <taxon>Eukaryota</taxon>
        <taxon>Sar</taxon>
        <taxon>Alveolata</taxon>
        <taxon>Apicomplexa</taxon>
        <taxon>Aconoidasida</taxon>
        <taxon>Piroplasmida</taxon>
        <taxon>Theileriidae</taxon>
        <taxon>Theileria</taxon>
    </lineage>
</organism>
<protein>
    <recommendedName>
        <fullName evidence="1">Non-canonical E2 ubiquitin-conjugating enzyme C-terminal domain-containing protein</fullName>
    </recommendedName>
</protein>
<accession>Q4N1Z9</accession>
<gene>
    <name evidence="2" type="ordered locus">TP04_0578</name>
</gene>
<evidence type="ECO:0000313" key="3">
    <source>
        <dbReference type="Proteomes" id="UP000001949"/>
    </source>
</evidence>
<dbReference type="PANTHER" id="PTHR31560">
    <property type="entry name" value="UPF0652 PROTEIN C16A11.03C-RELATED"/>
    <property type="match status" value="1"/>
</dbReference>
<dbReference type="OMA" id="DAFAHMF"/>
<evidence type="ECO:0000313" key="2">
    <source>
        <dbReference type="EMBL" id="EAN31930.1"/>
    </source>
</evidence>
<dbReference type="KEGG" id="tpv:TP04_0578"/>
<dbReference type="eggNOG" id="ENOG502QRJJ">
    <property type="taxonomic scope" value="Eukaryota"/>
</dbReference>
<dbReference type="Pfam" id="PF09418">
    <property type="entry name" value="DUF2009"/>
    <property type="match status" value="2"/>
</dbReference>
<keyword evidence="3" id="KW-1185">Reference proteome</keyword>
<dbReference type="EMBL" id="AAGK01000004">
    <property type="protein sequence ID" value="EAN31930.1"/>
    <property type="molecule type" value="Genomic_DNA"/>
</dbReference>
<dbReference type="AlphaFoldDB" id="Q4N1Z9"/>
<name>Q4N1Z9_THEPA</name>